<evidence type="ECO:0000256" key="1">
    <source>
        <dbReference type="SAM" id="Phobius"/>
    </source>
</evidence>
<dbReference type="EMBL" id="CP124685">
    <property type="protein sequence ID" value="WGX75143.1"/>
    <property type="molecule type" value="Genomic_DNA"/>
</dbReference>
<reference evidence="2 3" key="1">
    <citation type="submission" date="2023-04" db="EMBL/GenBank/DDBJ databases">
        <title>Bacteria Genome Submission.</title>
        <authorList>
            <person name="Isaac P."/>
        </authorList>
    </citation>
    <scope>NUCLEOTIDE SEQUENCE [LARGE SCALE GENOMIC DNA]</scope>
    <source>
        <strain evidence="2 3">SampleS7P1</strain>
    </source>
</reference>
<feature type="transmembrane region" description="Helical" evidence="1">
    <location>
        <begin position="6"/>
        <end position="25"/>
    </location>
</feature>
<proteinExistence type="predicted"/>
<keyword evidence="1" id="KW-1133">Transmembrane helix</keyword>
<accession>A0ABY8R2B1</accession>
<evidence type="ECO:0000313" key="2">
    <source>
        <dbReference type="EMBL" id="WGX75143.1"/>
    </source>
</evidence>
<organism evidence="2 3">
    <name type="scientific">Paraclostridium bifermentans</name>
    <name type="common">Clostridium bifermentans</name>
    <dbReference type="NCBI Taxonomy" id="1490"/>
    <lineage>
        <taxon>Bacteria</taxon>
        <taxon>Bacillati</taxon>
        <taxon>Bacillota</taxon>
        <taxon>Clostridia</taxon>
        <taxon>Peptostreptococcales</taxon>
        <taxon>Peptostreptococcaceae</taxon>
        <taxon>Paraclostridium</taxon>
    </lineage>
</organism>
<dbReference type="Proteomes" id="UP001239169">
    <property type="component" value="Chromosome"/>
</dbReference>
<keyword evidence="1" id="KW-0812">Transmembrane</keyword>
<gene>
    <name evidence="2" type="ORF">QJS64_13830</name>
</gene>
<protein>
    <submittedName>
        <fullName evidence="2">Uncharacterized protein</fullName>
    </submittedName>
</protein>
<sequence length="76" mass="8912">MTSIFGGSGIWFTTLVSEAIVLVIARKILQKNKSKIQENEKYEDAEIYENAKMLFKYKIKKRLDRGCYLVVFLLYI</sequence>
<evidence type="ECO:0000313" key="3">
    <source>
        <dbReference type="Proteomes" id="UP001239169"/>
    </source>
</evidence>
<keyword evidence="1" id="KW-0472">Membrane</keyword>
<name>A0ABY8R2B1_PARBF</name>
<keyword evidence="3" id="KW-1185">Reference proteome</keyword>